<dbReference type="Proteomes" id="UP001480595">
    <property type="component" value="Unassembled WGS sequence"/>
</dbReference>
<sequence>MVAIELRNVSVSYDGENMTLRNVSFIADQKQKIGILGRTGSGKSTLVSTLLRLIDIAIPPSAEPGASSQAGQIIIDGLSIETVPRETLRSRILAIPQESILLQGSVRYNLDPTNIATGGGQRINGR</sequence>
<dbReference type="Pfam" id="PF00005">
    <property type="entry name" value="ABC_tran"/>
    <property type="match status" value="1"/>
</dbReference>
<comment type="caution">
    <text evidence="4">The sequence shown here is derived from an EMBL/GenBank/DDBJ whole genome shotgun (WGS) entry which is preliminary data.</text>
</comment>
<dbReference type="PANTHER" id="PTHR24223">
    <property type="entry name" value="ATP-BINDING CASSETTE SUB-FAMILY C"/>
    <property type="match status" value="1"/>
</dbReference>
<dbReference type="InterPro" id="IPR003439">
    <property type="entry name" value="ABC_transporter-like_ATP-bd"/>
</dbReference>
<dbReference type="EMBL" id="JAQQWL010000006">
    <property type="protein sequence ID" value="KAK8068848.1"/>
    <property type="molecule type" value="Genomic_DNA"/>
</dbReference>
<dbReference type="InterPro" id="IPR050173">
    <property type="entry name" value="ABC_transporter_C-like"/>
</dbReference>
<evidence type="ECO:0000256" key="2">
    <source>
        <dbReference type="ARBA" id="ARBA00022840"/>
    </source>
</evidence>
<evidence type="ECO:0000256" key="1">
    <source>
        <dbReference type="ARBA" id="ARBA00022741"/>
    </source>
</evidence>
<dbReference type="Gene3D" id="3.40.50.300">
    <property type="entry name" value="P-loop containing nucleotide triphosphate hydrolases"/>
    <property type="match status" value="1"/>
</dbReference>
<feature type="domain" description="ABC transporter" evidence="3">
    <location>
        <begin position="20"/>
        <end position="107"/>
    </location>
</feature>
<reference evidence="4 5" key="1">
    <citation type="submission" date="2023-01" db="EMBL/GenBank/DDBJ databases">
        <title>Analysis of 21 Apiospora genomes using comparative genomics revels a genus with tremendous synthesis potential of carbohydrate active enzymes and secondary metabolites.</title>
        <authorList>
            <person name="Sorensen T."/>
        </authorList>
    </citation>
    <scope>NUCLEOTIDE SEQUENCE [LARGE SCALE GENOMIC DNA]</scope>
    <source>
        <strain evidence="4 5">CBS 135458</strain>
    </source>
</reference>
<dbReference type="RefSeq" id="XP_066716142.1">
    <property type="nucleotide sequence ID" value="XM_066856873.1"/>
</dbReference>
<evidence type="ECO:0000313" key="5">
    <source>
        <dbReference type="Proteomes" id="UP001480595"/>
    </source>
</evidence>
<gene>
    <name evidence="4" type="ORF">PG994_005464</name>
</gene>
<keyword evidence="2" id="KW-0067">ATP-binding</keyword>
<proteinExistence type="predicted"/>
<name>A0ABR1VCB0_9PEZI</name>
<accession>A0ABR1VCB0</accession>
<dbReference type="SUPFAM" id="SSF52540">
    <property type="entry name" value="P-loop containing nucleoside triphosphate hydrolases"/>
    <property type="match status" value="1"/>
</dbReference>
<evidence type="ECO:0000313" key="4">
    <source>
        <dbReference type="EMBL" id="KAK8068848.1"/>
    </source>
</evidence>
<keyword evidence="1" id="KW-0547">Nucleotide-binding</keyword>
<organism evidence="4 5">
    <name type="scientific">Apiospora phragmitis</name>
    <dbReference type="NCBI Taxonomy" id="2905665"/>
    <lineage>
        <taxon>Eukaryota</taxon>
        <taxon>Fungi</taxon>
        <taxon>Dikarya</taxon>
        <taxon>Ascomycota</taxon>
        <taxon>Pezizomycotina</taxon>
        <taxon>Sordariomycetes</taxon>
        <taxon>Xylariomycetidae</taxon>
        <taxon>Amphisphaeriales</taxon>
        <taxon>Apiosporaceae</taxon>
        <taxon>Apiospora</taxon>
    </lineage>
</organism>
<evidence type="ECO:0000259" key="3">
    <source>
        <dbReference type="Pfam" id="PF00005"/>
    </source>
</evidence>
<keyword evidence="5" id="KW-1185">Reference proteome</keyword>
<protein>
    <recommendedName>
        <fullName evidence="3">ABC transporter domain-containing protein</fullName>
    </recommendedName>
</protein>
<dbReference type="InterPro" id="IPR027417">
    <property type="entry name" value="P-loop_NTPase"/>
</dbReference>
<dbReference type="GeneID" id="92089936"/>